<gene>
    <name evidence="1" type="ORF">FO442_11765</name>
</gene>
<dbReference type="AlphaFoldDB" id="A0A556MR71"/>
<name>A0A556MR71_9FLAO</name>
<dbReference type="Proteomes" id="UP000316008">
    <property type="component" value="Unassembled WGS sequence"/>
</dbReference>
<keyword evidence="2" id="KW-1185">Reference proteome</keyword>
<dbReference type="Pfam" id="PF16148">
    <property type="entry name" value="DUF4856"/>
    <property type="match status" value="1"/>
</dbReference>
<evidence type="ECO:0000313" key="2">
    <source>
        <dbReference type="Proteomes" id="UP000316008"/>
    </source>
</evidence>
<sequence length="441" mass="48759">MQAFCLNKHNFLVIQHNCPACGRTSRISNDVFDIHKSKIPFLRYCCSDTSKLTLQSNFKFRFIFMKNFLYFLALGTLLTPLASCKKSGCTNPVASNYNSKAKKDDGSCTYDFTYTIPTTYSFTNSSGQSTVNYAGQTDRINQLIEMIGYTELGTTQAISAQVLKDMFANTGGNGNGNFSFTSTKNLQDKCFSLDTATIIAHFSDIAVASNSYMNTASNGQAGILTSGTSTYLFDANGFDKSEIIEKSIMGAVFKYQALNVYLGSANMNVDNTTPVSGQTYTNMEHHWDECFGYFSVPVNFPTAPAFAFWGKYCNSQNAALNSNQVMMGSFLKGRAAISNNVLTDRDAAIVAIREMWEKIAAYQAMKYLDQAVTNYGTDQAKYLHVLSEAYGFIYSLRFAPAETRNISITEVDNLLADFNGNLWSLTVNDINAIKAVIDANY</sequence>
<proteinExistence type="predicted"/>
<reference evidence="1 2" key="1">
    <citation type="submission" date="2019-07" db="EMBL/GenBank/DDBJ databases">
        <authorList>
            <person name="Huq M.A."/>
        </authorList>
    </citation>
    <scope>NUCLEOTIDE SEQUENCE [LARGE SCALE GENOMIC DNA]</scope>
    <source>
        <strain evidence="1 2">MAH-3</strain>
    </source>
</reference>
<dbReference type="InterPro" id="IPR032331">
    <property type="entry name" value="DUF4856"/>
</dbReference>
<dbReference type="OrthoDB" id="5498726at2"/>
<accession>A0A556MR71</accession>
<dbReference type="EMBL" id="VLPL01000005">
    <property type="protein sequence ID" value="TSJ42436.1"/>
    <property type="molecule type" value="Genomic_DNA"/>
</dbReference>
<evidence type="ECO:0000313" key="1">
    <source>
        <dbReference type="EMBL" id="TSJ42436.1"/>
    </source>
</evidence>
<organism evidence="1 2">
    <name type="scientific">Fluviicola chungangensis</name>
    <dbReference type="NCBI Taxonomy" id="2597671"/>
    <lineage>
        <taxon>Bacteria</taxon>
        <taxon>Pseudomonadati</taxon>
        <taxon>Bacteroidota</taxon>
        <taxon>Flavobacteriia</taxon>
        <taxon>Flavobacteriales</taxon>
        <taxon>Crocinitomicaceae</taxon>
        <taxon>Fluviicola</taxon>
    </lineage>
</organism>
<protein>
    <submittedName>
        <fullName evidence="1">DUF4856 domain-containing protein</fullName>
    </submittedName>
</protein>
<comment type="caution">
    <text evidence="1">The sequence shown here is derived from an EMBL/GenBank/DDBJ whole genome shotgun (WGS) entry which is preliminary data.</text>
</comment>